<dbReference type="Proteomes" id="UP000076612">
    <property type="component" value="Unassembled WGS sequence"/>
</dbReference>
<dbReference type="AlphaFoldDB" id="A0AB34XM77"/>
<evidence type="ECO:0000313" key="1">
    <source>
        <dbReference type="EMBL" id="KZE11227.1"/>
    </source>
</evidence>
<proteinExistence type="predicted"/>
<reference evidence="2" key="1">
    <citation type="submission" date="2016-01" db="EMBL/GenBank/DDBJ databases">
        <title>Draft genome of Chromobacterium sp. F49.</title>
        <authorList>
            <person name="Hong K.W."/>
        </authorList>
    </citation>
    <scope>NUCLEOTIDE SEQUENCE [LARGE SCALE GENOMIC DNA]</scope>
    <source>
        <strain evidence="2">M40</strain>
    </source>
</reference>
<protein>
    <submittedName>
        <fullName evidence="1">Uncharacterized protein</fullName>
    </submittedName>
</protein>
<accession>A0AB34XM77</accession>
<gene>
    <name evidence="1" type="ORF">AVW13_16740</name>
</gene>
<sequence length="80" mass="8291">MSPIHSCRKSWWRHRERGPVGEPELDDEVGRALSAGEDLGSVCVAVSLDGAVGGMLLDDVLAFDGESGGVVLGHDSAGSD</sequence>
<dbReference type="EMBL" id="LQQR01000063">
    <property type="protein sequence ID" value="KZE11227.1"/>
    <property type="molecule type" value="Genomic_DNA"/>
</dbReference>
<comment type="caution">
    <text evidence="1">The sequence shown here is derived from an EMBL/GenBank/DDBJ whole genome shotgun (WGS) entry which is preliminary data.</text>
</comment>
<evidence type="ECO:0000313" key="2">
    <source>
        <dbReference type="Proteomes" id="UP000076612"/>
    </source>
</evidence>
<name>A0AB34XM77_9MICO</name>
<organism evidence="1 2">
    <name type="scientific">Brevibacterium casei</name>
    <dbReference type="NCBI Taxonomy" id="33889"/>
    <lineage>
        <taxon>Bacteria</taxon>
        <taxon>Bacillati</taxon>
        <taxon>Actinomycetota</taxon>
        <taxon>Actinomycetes</taxon>
        <taxon>Micrococcales</taxon>
        <taxon>Brevibacteriaceae</taxon>
        <taxon>Brevibacterium</taxon>
    </lineage>
</organism>